<gene>
    <name evidence="1" type="ORF">L2E82_35932</name>
</gene>
<organism evidence="1 2">
    <name type="scientific">Cichorium intybus</name>
    <name type="common">Chicory</name>
    <dbReference type="NCBI Taxonomy" id="13427"/>
    <lineage>
        <taxon>Eukaryota</taxon>
        <taxon>Viridiplantae</taxon>
        <taxon>Streptophyta</taxon>
        <taxon>Embryophyta</taxon>
        <taxon>Tracheophyta</taxon>
        <taxon>Spermatophyta</taxon>
        <taxon>Magnoliopsida</taxon>
        <taxon>eudicotyledons</taxon>
        <taxon>Gunneridae</taxon>
        <taxon>Pentapetalae</taxon>
        <taxon>asterids</taxon>
        <taxon>campanulids</taxon>
        <taxon>Asterales</taxon>
        <taxon>Asteraceae</taxon>
        <taxon>Cichorioideae</taxon>
        <taxon>Cichorieae</taxon>
        <taxon>Cichoriinae</taxon>
        <taxon>Cichorium</taxon>
    </lineage>
</organism>
<dbReference type="EMBL" id="CM042014">
    <property type="protein sequence ID" value="KAI3724164.1"/>
    <property type="molecule type" value="Genomic_DNA"/>
</dbReference>
<accession>A0ACB9BQI7</accession>
<evidence type="ECO:0000313" key="2">
    <source>
        <dbReference type="Proteomes" id="UP001055811"/>
    </source>
</evidence>
<name>A0ACB9BQI7_CICIN</name>
<comment type="caution">
    <text evidence="1">The sequence shown here is derived from an EMBL/GenBank/DDBJ whole genome shotgun (WGS) entry which is preliminary data.</text>
</comment>
<evidence type="ECO:0000313" key="1">
    <source>
        <dbReference type="EMBL" id="KAI3724164.1"/>
    </source>
</evidence>
<proteinExistence type="predicted"/>
<dbReference type="Proteomes" id="UP001055811">
    <property type="component" value="Linkage Group LG06"/>
</dbReference>
<keyword evidence="2" id="KW-1185">Reference proteome</keyword>
<sequence length="68" mass="7494">MLKASSSAIVDTISLGSSPVNKLLEMLMNLVEVKLEISIGSRPLLVTSPLFVYWSLIRLHNKAIRLDA</sequence>
<reference evidence="1 2" key="2">
    <citation type="journal article" date="2022" name="Mol. Ecol. Resour.">
        <title>The genomes of chicory, endive, great burdock and yacon provide insights into Asteraceae paleo-polyploidization history and plant inulin production.</title>
        <authorList>
            <person name="Fan W."/>
            <person name="Wang S."/>
            <person name="Wang H."/>
            <person name="Wang A."/>
            <person name="Jiang F."/>
            <person name="Liu H."/>
            <person name="Zhao H."/>
            <person name="Xu D."/>
            <person name="Zhang Y."/>
        </authorList>
    </citation>
    <scope>NUCLEOTIDE SEQUENCE [LARGE SCALE GENOMIC DNA]</scope>
    <source>
        <strain evidence="2">cv. Punajuju</strain>
        <tissue evidence="1">Leaves</tissue>
    </source>
</reference>
<reference evidence="2" key="1">
    <citation type="journal article" date="2022" name="Mol. Ecol. Resour.">
        <title>The genomes of chicory, endive, great burdock and yacon provide insights into Asteraceae palaeo-polyploidization history and plant inulin production.</title>
        <authorList>
            <person name="Fan W."/>
            <person name="Wang S."/>
            <person name="Wang H."/>
            <person name="Wang A."/>
            <person name="Jiang F."/>
            <person name="Liu H."/>
            <person name="Zhao H."/>
            <person name="Xu D."/>
            <person name="Zhang Y."/>
        </authorList>
    </citation>
    <scope>NUCLEOTIDE SEQUENCE [LARGE SCALE GENOMIC DNA]</scope>
    <source>
        <strain evidence="2">cv. Punajuju</strain>
    </source>
</reference>
<protein>
    <submittedName>
        <fullName evidence="1">Uncharacterized protein</fullName>
    </submittedName>
</protein>